<dbReference type="SUPFAM" id="SSF56317">
    <property type="entry name" value="Carbon-nitrogen hydrolase"/>
    <property type="match status" value="1"/>
</dbReference>
<keyword evidence="2" id="KW-0808">Transferase</keyword>
<protein>
    <submittedName>
        <fullName evidence="2">Nitrilase/cyanide hydratase and apolipoprotein N-acyltransferase</fullName>
    </submittedName>
</protein>
<evidence type="ECO:0000313" key="3">
    <source>
        <dbReference type="Proteomes" id="UP000005095"/>
    </source>
</evidence>
<dbReference type="PANTHER" id="PTHR23088">
    <property type="entry name" value="NITRILASE-RELATED"/>
    <property type="match status" value="1"/>
</dbReference>
<dbReference type="InterPro" id="IPR003010">
    <property type="entry name" value="C-N_Hydrolase"/>
</dbReference>
<dbReference type="RefSeq" id="WP_004039250.1">
    <property type="nucleotide sequence ID" value="NZ_CM001555.1"/>
</dbReference>
<dbReference type="PROSITE" id="PS50263">
    <property type="entry name" value="CN_HYDROLASE"/>
    <property type="match status" value="1"/>
</dbReference>
<dbReference type="Gene3D" id="3.60.110.10">
    <property type="entry name" value="Carbon-nitrogen hydrolase"/>
    <property type="match status" value="1"/>
</dbReference>
<dbReference type="GO" id="GO:0016746">
    <property type="term" value="F:acyltransferase activity"/>
    <property type="evidence" value="ECO:0007669"/>
    <property type="project" value="UniProtKB-KW"/>
</dbReference>
<evidence type="ECO:0000259" key="1">
    <source>
        <dbReference type="PROSITE" id="PS50263"/>
    </source>
</evidence>
<dbReference type="AlphaFoldDB" id="J1L342"/>
<dbReference type="Proteomes" id="UP000005095">
    <property type="component" value="Chromosome"/>
</dbReference>
<organism evidence="2 3">
    <name type="scientific">Methanofollis liminatans DSM 4140</name>
    <dbReference type="NCBI Taxonomy" id="28892"/>
    <lineage>
        <taxon>Archaea</taxon>
        <taxon>Methanobacteriati</taxon>
        <taxon>Methanobacteriota</taxon>
        <taxon>Stenosarchaea group</taxon>
        <taxon>Methanomicrobia</taxon>
        <taxon>Methanomicrobiales</taxon>
        <taxon>Methanomicrobiaceae</taxon>
        <taxon>Methanofollis</taxon>
    </lineage>
</organism>
<dbReference type="STRING" id="28892.Metli_1541"/>
<dbReference type="InterPro" id="IPR001110">
    <property type="entry name" value="UPF0012_CS"/>
</dbReference>
<dbReference type="PROSITE" id="PS01227">
    <property type="entry name" value="UPF0012"/>
    <property type="match status" value="1"/>
</dbReference>
<dbReference type="InterPro" id="IPR036526">
    <property type="entry name" value="C-N_Hydrolase_sf"/>
</dbReference>
<dbReference type="EMBL" id="CM001555">
    <property type="protein sequence ID" value="EJG07492.1"/>
    <property type="molecule type" value="Genomic_DNA"/>
</dbReference>
<gene>
    <name evidence="2" type="ORF">Metli_1541</name>
</gene>
<keyword evidence="2" id="KW-0449">Lipoprotein</keyword>
<name>J1L342_9EURY</name>
<feature type="domain" description="CN hydrolase" evidence="1">
    <location>
        <begin position="1"/>
        <end position="230"/>
    </location>
</feature>
<evidence type="ECO:0000313" key="2">
    <source>
        <dbReference type="EMBL" id="EJG07492.1"/>
    </source>
</evidence>
<keyword evidence="2" id="KW-0012">Acyltransferase</keyword>
<dbReference type="PANTHER" id="PTHR23088:SF27">
    <property type="entry name" value="DEAMINATED GLUTATHIONE AMIDASE"/>
    <property type="match status" value="1"/>
</dbReference>
<proteinExistence type="predicted"/>
<keyword evidence="3" id="KW-1185">Reference proteome</keyword>
<sequence length="248" mass="26839">MKVCCCGMAPPPSVESGLREAEEAAAAAAAEGADLILFPEQFATGWKPDEPRPDPAILPALCRIAAEYGIWVVGSCWRGAPRPLNLTSAAGPDGRVQATYAKIHLFSPGGEDLTCTPGTEPAVFDAGGIRFALAVCYDLRFPELFVHYAACGAECVLVPAAWPAERLDQWELLLRGRALDAECYIAGANAWGRSCIAGPDGSLREKTDQGHIIGEIRKEEVQRMRAALPVMQDRLPDLYARWRDACER</sequence>
<accession>J1L342</accession>
<dbReference type="HOGENOM" id="CLU_030130_3_1_2"/>
<dbReference type="Pfam" id="PF00795">
    <property type="entry name" value="CN_hydrolase"/>
    <property type="match status" value="1"/>
</dbReference>
<reference evidence="2 3" key="1">
    <citation type="submission" date="2011-08" db="EMBL/GenBank/DDBJ databases">
        <title>The complete genome of Methanofollis liminatans DSM 4140.</title>
        <authorList>
            <consortium name="US DOE Joint Genome Institute (JGI-PGF)"/>
            <person name="Lucas S."/>
            <person name="Han J."/>
            <person name="Lapidus A."/>
            <person name="Bruce D."/>
            <person name="Goodwin L."/>
            <person name="Pitluck S."/>
            <person name="Peters L."/>
            <person name="Kyrpides N."/>
            <person name="Mavromatis K."/>
            <person name="Ivanova N."/>
            <person name="Mikhailova N."/>
            <person name="Lu M."/>
            <person name="Detter J.C."/>
            <person name="Tapia R."/>
            <person name="Han C."/>
            <person name="Land M."/>
            <person name="Hauser L."/>
            <person name="Markowitz V."/>
            <person name="Cheng J.-F."/>
            <person name="Hugenholtz P."/>
            <person name="Woyke T."/>
            <person name="Wu D."/>
            <person name="Spring S."/>
            <person name="Schuler E."/>
            <person name="Brambilla E."/>
            <person name="Klenk H.-P."/>
            <person name="Eisen J.A."/>
        </authorList>
    </citation>
    <scope>NUCLEOTIDE SEQUENCE [LARGE SCALE GENOMIC DNA]</scope>
    <source>
        <strain evidence="2 3">DSM 4140</strain>
    </source>
</reference>